<keyword evidence="3" id="KW-1185">Reference proteome</keyword>
<dbReference type="Pfam" id="PF13910">
    <property type="entry name" value="DUF4209"/>
    <property type="match status" value="1"/>
</dbReference>
<dbReference type="PANTHER" id="PTHR31701">
    <property type="entry name" value="ENDOPLASMIC RETICULUM MEMBRANE-ASSOCIATED RNA DEGRADATION PROTEIN"/>
    <property type="match status" value="1"/>
</dbReference>
<dbReference type="InterPro" id="IPR025209">
    <property type="entry name" value="DUF4209"/>
</dbReference>
<evidence type="ECO:0000313" key="2">
    <source>
        <dbReference type="EMBL" id="CAH1262089.1"/>
    </source>
</evidence>
<feature type="domain" description="DUF4209" evidence="1">
    <location>
        <begin position="143"/>
        <end position="223"/>
    </location>
</feature>
<organism evidence="2 3">
    <name type="scientific">Branchiostoma lanceolatum</name>
    <name type="common">Common lancelet</name>
    <name type="synonym">Amphioxus lanceolatum</name>
    <dbReference type="NCBI Taxonomy" id="7740"/>
    <lineage>
        <taxon>Eukaryota</taxon>
        <taxon>Metazoa</taxon>
        <taxon>Chordata</taxon>
        <taxon>Cephalochordata</taxon>
        <taxon>Leptocardii</taxon>
        <taxon>Amphioxiformes</taxon>
        <taxon>Branchiostomatidae</taxon>
        <taxon>Branchiostoma</taxon>
    </lineage>
</organism>
<dbReference type="AlphaFoldDB" id="A0A8J9ZTX5"/>
<evidence type="ECO:0000313" key="3">
    <source>
        <dbReference type="Proteomes" id="UP000838412"/>
    </source>
</evidence>
<gene>
    <name evidence="2" type="primary">ERMARD</name>
    <name evidence="2" type="ORF">BLAG_LOCUS17314</name>
</gene>
<dbReference type="OrthoDB" id="49386at2759"/>
<evidence type="ECO:0000259" key="1">
    <source>
        <dbReference type="Pfam" id="PF13910"/>
    </source>
</evidence>
<dbReference type="Proteomes" id="UP000838412">
    <property type="component" value="Chromosome 4"/>
</dbReference>
<dbReference type="InterPro" id="IPR039635">
    <property type="entry name" value="ERMARD"/>
</dbReference>
<proteinExistence type="predicted"/>
<protein>
    <submittedName>
        <fullName evidence="2">ERMARD protein</fullName>
    </submittedName>
</protein>
<accession>A0A8J9ZTX5</accession>
<name>A0A8J9ZTX5_BRALA</name>
<sequence>MSTTSEQLGKLEQDSSLSDNVRRLVCEVGLQDTDANSEHSDWHLYMTDEGTLQWEAFERVLHQSSSEGSHVSDYQTAVSRLAPVCRAVHAYLSQLSPAERRRKYSPHLTWTGYGQLFEECFDLLSTSDQTDRTLSLLQATAALERALGDVFLMNGTQCPSLLKDLLATRELTEIFGCTAMSCLHIVIGPPSSLNLRNIAWHGFLSPGEVPDMYVSFLLVVVTTLGEQTPFLYEVSHRTPLDLSPQLHQLQKVFPVLQVTDLPILRDVIHRTTFIQPSMMPYWEKALEKFSDQSYGHCLLLLLPQLEHGLRRVFAVVNNCPQRMLTAESSVLYTTFDEILSPTLQDGSTNHMSSELGDSYMEVLLDLLVHPEGPRVRDHASHGELDLTTIPAVLANHVLCVCLAFCVKYASTDTSVLSGTAVHVEQVVQRYKSLFHPTALLVQRVYSCMESMSTWLQVPRPSAGELKGDQPKPSEEVAHNPDTMAMQAVSVVNAALHKVLPSHNPDSTLADLSTPHSWQIYETPMRAWLCEPVKTVYRPRGELEMVSLLRHIMDNSQTASQNIQGTAEQRCELWRNRQLRSRQRENYARMLDSLQTIFNGLQLVVMVTVHHLLTLGDLSSLESSQKQKQKKFLKSTLQYVENLVSKTSMDQNKWDECCTLTSAAINRITEYYNDNNLTGHSASF</sequence>
<reference evidence="2" key="1">
    <citation type="submission" date="2022-01" db="EMBL/GenBank/DDBJ databases">
        <authorList>
            <person name="Braso-Vives M."/>
        </authorList>
    </citation>
    <scope>NUCLEOTIDE SEQUENCE</scope>
</reference>
<dbReference type="PANTHER" id="PTHR31701:SF2">
    <property type="entry name" value="ENDOPLASMIC RETICULUM MEMBRANE-ASSOCIATED RNA DEGRADATION PROTEIN"/>
    <property type="match status" value="1"/>
</dbReference>
<dbReference type="EMBL" id="OV696689">
    <property type="protein sequence ID" value="CAH1262089.1"/>
    <property type="molecule type" value="Genomic_DNA"/>
</dbReference>